<dbReference type="AlphaFoldDB" id="A0A934HX27"/>
<comment type="caution">
    <text evidence="1">The sequence shown here is derived from an EMBL/GenBank/DDBJ whole genome shotgun (WGS) entry which is preliminary data.</text>
</comment>
<gene>
    <name evidence="1" type="ORF">I6U51_19665</name>
</gene>
<proteinExistence type="predicted"/>
<evidence type="ECO:0000313" key="2">
    <source>
        <dbReference type="Proteomes" id="UP000622687"/>
    </source>
</evidence>
<name>A0A934HX27_9CLOT</name>
<reference evidence="1" key="1">
    <citation type="submission" date="2020-12" db="EMBL/GenBank/DDBJ databases">
        <title>Clostridium thailandense sp. nov., a novel acetogenic bacterium isolated from peat land soil in Thailand.</title>
        <authorList>
            <person name="Chaikitkaew S."/>
            <person name="Birkeland N.K."/>
        </authorList>
    </citation>
    <scope>NUCLEOTIDE SEQUENCE</scope>
    <source>
        <strain evidence="1">DSM 17425</strain>
    </source>
</reference>
<dbReference type="EMBL" id="JAEEGB010000035">
    <property type="protein sequence ID" value="MBI6874893.1"/>
    <property type="molecule type" value="Genomic_DNA"/>
</dbReference>
<protein>
    <submittedName>
        <fullName evidence="1">Uncharacterized protein</fullName>
    </submittedName>
</protein>
<organism evidence="1 2">
    <name type="scientific">Clostridium aciditolerans</name>
    <dbReference type="NCBI Taxonomy" id="339861"/>
    <lineage>
        <taxon>Bacteria</taxon>
        <taxon>Bacillati</taxon>
        <taxon>Bacillota</taxon>
        <taxon>Clostridia</taxon>
        <taxon>Eubacteriales</taxon>
        <taxon>Clostridiaceae</taxon>
        <taxon>Clostridium</taxon>
    </lineage>
</organism>
<accession>A0A934HX27</accession>
<dbReference type="RefSeq" id="WP_211144267.1">
    <property type="nucleotide sequence ID" value="NZ_JAEEGB010000035.1"/>
</dbReference>
<sequence length="63" mass="7504">MENYSHNITDLSNKDVKYIFNTQSKYEEESIYSKIKGLNKHYSLVKMGDSDIDLFMKDMAFRK</sequence>
<keyword evidence="2" id="KW-1185">Reference proteome</keyword>
<evidence type="ECO:0000313" key="1">
    <source>
        <dbReference type="EMBL" id="MBI6874893.1"/>
    </source>
</evidence>
<dbReference type="Proteomes" id="UP000622687">
    <property type="component" value="Unassembled WGS sequence"/>
</dbReference>